<dbReference type="AlphaFoldDB" id="A0A367WQL0"/>
<evidence type="ECO:0000313" key="4">
    <source>
        <dbReference type="EMBL" id="RCK43755.1"/>
    </source>
</evidence>
<dbReference type="Pfam" id="PF01627">
    <property type="entry name" value="Hpt"/>
    <property type="match status" value="1"/>
</dbReference>
<dbReference type="PROSITE" id="PS50894">
    <property type="entry name" value="HPT"/>
    <property type="match status" value="1"/>
</dbReference>
<evidence type="ECO:0000256" key="1">
    <source>
        <dbReference type="ARBA" id="ARBA00023012"/>
    </source>
</evidence>
<dbReference type="EMBL" id="JPWI01000012">
    <property type="protein sequence ID" value="RCK43755.1"/>
    <property type="molecule type" value="Genomic_DNA"/>
</dbReference>
<dbReference type="OrthoDB" id="7362596at2"/>
<proteinExistence type="predicted"/>
<evidence type="ECO:0000313" key="5">
    <source>
        <dbReference type="Proteomes" id="UP000252255"/>
    </source>
</evidence>
<dbReference type="RefSeq" id="WP_114099270.1">
    <property type="nucleotide sequence ID" value="NZ_JPWI01000012.1"/>
</dbReference>
<accession>A0A367WQL0</accession>
<reference evidence="4 5" key="1">
    <citation type="submission" date="2014-07" db="EMBL/GenBank/DDBJ databases">
        <title>Draft genome sequence of Thalassospira profundimaris PR54-5.</title>
        <authorList>
            <person name="Lai Q."/>
            <person name="Shao Z."/>
        </authorList>
    </citation>
    <scope>NUCLEOTIDE SEQUENCE [LARGE SCALE GENOMIC DNA]</scope>
    <source>
        <strain evidence="4 5">PR54-5</strain>
    </source>
</reference>
<dbReference type="Gene3D" id="1.20.120.160">
    <property type="entry name" value="HPT domain"/>
    <property type="match status" value="1"/>
</dbReference>
<dbReference type="GO" id="GO:0000160">
    <property type="term" value="P:phosphorelay signal transduction system"/>
    <property type="evidence" value="ECO:0007669"/>
    <property type="project" value="UniProtKB-KW"/>
</dbReference>
<organism evidence="4 5">
    <name type="scientific">Thalassospira profundimaris</name>
    <dbReference type="NCBI Taxonomy" id="502049"/>
    <lineage>
        <taxon>Bacteria</taxon>
        <taxon>Pseudomonadati</taxon>
        <taxon>Pseudomonadota</taxon>
        <taxon>Alphaproteobacteria</taxon>
        <taxon>Rhodospirillales</taxon>
        <taxon>Thalassospiraceae</taxon>
        <taxon>Thalassospira</taxon>
    </lineage>
</organism>
<dbReference type="InterPro" id="IPR008207">
    <property type="entry name" value="Sig_transdc_His_kin_Hpt_dom"/>
</dbReference>
<comment type="caution">
    <text evidence="4">The sequence shown here is derived from an EMBL/GenBank/DDBJ whole genome shotgun (WGS) entry which is preliminary data.</text>
</comment>
<feature type="domain" description="HPt" evidence="3">
    <location>
        <begin position="17"/>
        <end position="111"/>
    </location>
</feature>
<gene>
    <name evidence="4" type="ORF">TH30_17365</name>
</gene>
<dbReference type="InterPro" id="IPR036641">
    <property type="entry name" value="HPT_dom_sf"/>
</dbReference>
<dbReference type="GO" id="GO:0004672">
    <property type="term" value="F:protein kinase activity"/>
    <property type="evidence" value="ECO:0007669"/>
    <property type="project" value="UniProtKB-ARBA"/>
</dbReference>
<evidence type="ECO:0000256" key="2">
    <source>
        <dbReference type="PROSITE-ProRule" id="PRU00110"/>
    </source>
</evidence>
<name>A0A367WQL0_9PROT</name>
<sequence length="111" mass="12068">MDLIDKDRFAEICSAVGKEQFAMLVGLLPASYQEERSRLIEAANNSDAETLYRAAHTIKGMAANMAALKLADAARDLEKYDGTYGDGLHARIAELDKLVEDSVAAMMAELS</sequence>
<evidence type="ECO:0000259" key="3">
    <source>
        <dbReference type="PROSITE" id="PS50894"/>
    </source>
</evidence>
<feature type="modified residue" description="Phosphohistidine" evidence="2">
    <location>
        <position position="56"/>
    </location>
</feature>
<keyword evidence="2" id="KW-0597">Phosphoprotein</keyword>
<dbReference type="Proteomes" id="UP000252255">
    <property type="component" value="Unassembled WGS sequence"/>
</dbReference>
<keyword evidence="1" id="KW-0902">Two-component regulatory system</keyword>
<dbReference type="SUPFAM" id="SSF47226">
    <property type="entry name" value="Histidine-containing phosphotransfer domain, HPT domain"/>
    <property type="match status" value="1"/>
</dbReference>
<protein>
    <recommendedName>
        <fullName evidence="3">HPt domain-containing protein</fullName>
    </recommendedName>
</protein>